<name>A0A0C4YCV1_9BURK</name>
<sequence>MTTTLAIKDLSVNEELDTRAMRAVRGGFVPFMPVFSAVKIDSTFNAQQLIGQTQNVVNMNGNNTAFADDIKSHVSSTQNAENNIYR</sequence>
<dbReference type="Proteomes" id="UP000031843">
    <property type="component" value="Chromosome main"/>
</dbReference>
<dbReference type="EMBL" id="CP010536">
    <property type="protein sequence ID" value="AJG19964.1"/>
    <property type="molecule type" value="Genomic_DNA"/>
</dbReference>
<protein>
    <submittedName>
        <fullName evidence="1">Uncharacterized protein</fullName>
    </submittedName>
</protein>
<keyword evidence="2" id="KW-1185">Reference proteome</keyword>
<dbReference type="OrthoDB" id="8966445at2"/>
<dbReference type="KEGG" id="cbw:RR42_m2578"/>
<accession>A0A0C4YCV1</accession>
<gene>
    <name evidence="1" type="ORF">RR42_m2578</name>
</gene>
<reference evidence="1 2" key="1">
    <citation type="journal article" date="2015" name="Genome Announc.">
        <title>Complete Genome Sequence of Cupriavidus basilensis 4G11, Isolated from the Oak Ridge Field Research Center Site.</title>
        <authorList>
            <person name="Ray J."/>
            <person name="Waters R.J."/>
            <person name="Skerker J.M."/>
            <person name="Kuehl J.V."/>
            <person name="Price M.N."/>
            <person name="Huang J."/>
            <person name="Chakraborty R."/>
            <person name="Arkin A.P."/>
            <person name="Deutschbauer A."/>
        </authorList>
    </citation>
    <scope>NUCLEOTIDE SEQUENCE [LARGE SCALE GENOMIC DNA]</scope>
    <source>
        <strain evidence="1">4G11</strain>
    </source>
</reference>
<dbReference type="RefSeq" id="WP_043347283.1">
    <property type="nucleotide sequence ID" value="NZ_CP010536.1"/>
</dbReference>
<proteinExistence type="predicted"/>
<evidence type="ECO:0000313" key="1">
    <source>
        <dbReference type="EMBL" id="AJG19964.1"/>
    </source>
</evidence>
<dbReference type="STRING" id="68895.RR42_m2578"/>
<organism evidence="1 2">
    <name type="scientific">Cupriavidus basilensis</name>
    <dbReference type="NCBI Taxonomy" id="68895"/>
    <lineage>
        <taxon>Bacteria</taxon>
        <taxon>Pseudomonadati</taxon>
        <taxon>Pseudomonadota</taxon>
        <taxon>Betaproteobacteria</taxon>
        <taxon>Burkholderiales</taxon>
        <taxon>Burkholderiaceae</taxon>
        <taxon>Cupriavidus</taxon>
    </lineage>
</organism>
<dbReference type="AlphaFoldDB" id="A0A0C4YCV1"/>
<evidence type="ECO:0000313" key="2">
    <source>
        <dbReference type="Proteomes" id="UP000031843"/>
    </source>
</evidence>